<keyword evidence="6" id="KW-1185">Reference proteome</keyword>
<keyword evidence="2" id="KW-0560">Oxidoreductase</keyword>
<dbReference type="Gene3D" id="3.40.50.720">
    <property type="entry name" value="NAD(P)-binding Rossmann-like Domain"/>
    <property type="match status" value="1"/>
</dbReference>
<reference evidence="5 6" key="1">
    <citation type="submission" date="2016-10" db="EMBL/GenBank/DDBJ databases">
        <authorList>
            <person name="Varghese N."/>
            <person name="Submissions S."/>
        </authorList>
    </citation>
    <scope>NUCLEOTIDE SEQUENCE [LARGE SCALE GENOMIC DNA]</scope>
    <source>
        <strain evidence="5 6">WCP15</strain>
    </source>
</reference>
<dbReference type="Proteomes" id="UP000199135">
    <property type="component" value="Unassembled WGS sequence"/>
</dbReference>
<dbReference type="InterPro" id="IPR000683">
    <property type="entry name" value="Gfo/Idh/MocA-like_OxRdtase_N"/>
</dbReference>
<dbReference type="Pfam" id="PF01408">
    <property type="entry name" value="GFO_IDH_MocA"/>
    <property type="match status" value="1"/>
</dbReference>
<dbReference type="InterPro" id="IPR050984">
    <property type="entry name" value="Gfo/Idh/MocA_domain"/>
</dbReference>
<evidence type="ECO:0000256" key="2">
    <source>
        <dbReference type="ARBA" id="ARBA00023002"/>
    </source>
</evidence>
<organism evidence="5 6">
    <name type="scientific">Parafannyhessea umbonata</name>
    <dbReference type="NCBI Taxonomy" id="604330"/>
    <lineage>
        <taxon>Bacteria</taxon>
        <taxon>Bacillati</taxon>
        <taxon>Actinomycetota</taxon>
        <taxon>Coriobacteriia</taxon>
        <taxon>Coriobacteriales</taxon>
        <taxon>Atopobiaceae</taxon>
        <taxon>Parafannyhessea</taxon>
    </lineage>
</organism>
<dbReference type="PANTHER" id="PTHR22604">
    <property type="entry name" value="OXIDOREDUCTASES"/>
    <property type="match status" value="1"/>
</dbReference>
<dbReference type="EMBL" id="FNWT01000002">
    <property type="protein sequence ID" value="SEH43835.1"/>
    <property type="molecule type" value="Genomic_DNA"/>
</dbReference>
<feature type="domain" description="Gfo/Idh/MocA-like oxidoreductase N-terminal" evidence="3">
    <location>
        <begin position="16"/>
        <end position="134"/>
    </location>
</feature>
<protein>
    <submittedName>
        <fullName evidence="5">Predicted dehydrogenase</fullName>
    </submittedName>
</protein>
<sequence length="347" mass="37145">MPKTQEMPRGRCLAPVRWGILGAGGIARRFAASVAASEDSVLVAASRRTKERADVLLDQVGAAGARGYGSHDELLADSRVDAVYLALPHGMHLEWCLRALSAGKPVLCEKPLALSSEDARRITAAAREAGVPFMEAMKARFTPAAREVMREVSVGVVGRVRSVEASLCNDALQHFRDSNSSYIFDSVQGGTLLDCGIYCASWLEALLPGAIALESVDVATVPARGCDDGGATVDAYVGARLKLGGVPALLECAMDRAKPRRCEIVGERGRIVVEDLHRPQAATVLVAGEEPRRIDAPYVVDDFFGELEHFNRMVRTGTAESPVMPHGASVRCAQILDAVRAGFPRAR</sequence>
<proteinExistence type="inferred from homology"/>
<dbReference type="RefSeq" id="WP_078687057.1">
    <property type="nucleotide sequence ID" value="NZ_FNWT01000002.1"/>
</dbReference>
<dbReference type="SUPFAM" id="SSF55347">
    <property type="entry name" value="Glyceraldehyde-3-phosphate dehydrogenase-like, C-terminal domain"/>
    <property type="match status" value="1"/>
</dbReference>
<name>A0A1H6ICB1_9ACTN</name>
<accession>A0A1H6ICB1</accession>
<evidence type="ECO:0000259" key="3">
    <source>
        <dbReference type="Pfam" id="PF01408"/>
    </source>
</evidence>
<comment type="caution">
    <text evidence="5">The sequence shown here is derived from an EMBL/GenBank/DDBJ whole genome shotgun (WGS) entry which is preliminary data.</text>
</comment>
<dbReference type="InterPro" id="IPR036291">
    <property type="entry name" value="NAD(P)-bd_dom_sf"/>
</dbReference>
<feature type="domain" description="GFO/IDH/MocA-like oxidoreductase" evidence="4">
    <location>
        <begin position="148"/>
        <end position="272"/>
    </location>
</feature>
<dbReference type="Gene3D" id="3.30.360.10">
    <property type="entry name" value="Dihydrodipicolinate Reductase, domain 2"/>
    <property type="match status" value="1"/>
</dbReference>
<evidence type="ECO:0000256" key="1">
    <source>
        <dbReference type="ARBA" id="ARBA00010928"/>
    </source>
</evidence>
<evidence type="ECO:0000313" key="5">
    <source>
        <dbReference type="EMBL" id="SEH43835.1"/>
    </source>
</evidence>
<dbReference type="SUPFAM" id="SSF51735">
    <property type="entry name" value="NAD(P)-binding Rossmann-fold domains"/>
    <property type="match status" value="1"/>
</dbReference>
<gene>
    <name evidence="5" type="ORF">SAMN05216447_102176</name>
</gene>
<dbReference type="Pfam" id="PF22725">
    <property type="entry name" value="GFO_IDH_MocA_C3"/>
    <property type="match status" value="1"/>
</dbReference>
<evidence type="ECO:0000313" key="6">
    <source>
        <dbReference type="Proteomes" id="UP000199135"/>
    </source>
</evidence>
<dbReference type="PANTHER" id="PTHR22604:SF105">
    <property type="entry name" value="TRANS-1,2-DIHYDROBENZENE-1,2-DIOL DEHYDROGENASE"/>
    <property type="match status" value="1"/>
</dbReference>
<evidence type="ECO:0000259" key="4">
    <source>
        <dbReference type="Pfam" id="PF22725"/>
    </source>
</evidence>
<comment type="similarity">
    <text evidence="1">Belongs to the Gfo/Idh/MocA family.</text>
</comment>
<dbReference type="InterPro" id="IPR055170">
    <property type="entry name" value="GFO_IDH_MocA-like_dom"/>
</dbReference>